<feature type="transmembrane region" description="Helical" evidence="1">
    <location>
        <begin position="107"/>
        <end position="128"/>
    </location>
</feature>
<gene>
    <name evidence="2" type="ORF">GCM10025881_01390</name>
</gene>
<dbReference type="Pfam" id="PF22564">
    <property type="entry name" value="HAAS"/>
    <property type="match status" value="1"/>
</dbReference>
<keyword evidence="1" id="KW-0472">Membrane</keyword>
<accession>A0ABQ6JYB6</accession>
<name>A0ABQ6JYB6_9MICO</name>
<feature type="transmembrane region" description="Helical" evidence="1">
    <location>
        <begin position="314"/>
        <end position="334"/>
    </location>
</feature>
<keyword evidence="1" id="KW-0812">Transmembrane</keyword>
<proteinExistence type="predicted"/>
<dbReference type="RefSeq" id="WP_284252059.1">
    <property type="nucleotide sequence ID" value="NZ_BSVB01000001.1"/>
</dbReference>
<feature type="transmembrane region" description="Helical" evidence="1">
    <location>
        <begin position="172"/>
        <end position="193"/>
    </location>
</feature>
<keyword evidence="1" id="KW-1133">Transmembrane helix</keyword>
<dbReference type="Proteomes" id="UP001157034">
    <property type="component" value="Unassembled WGS sequence"/>
</dbReference>
<feature type="transmembrane region" description="Helical" evidence="1">
    <location>
        <begin position="83"/>
        <end position="101"/>
    </location>
</feature>
<comment type="caution">
    <text evidence="2">The sequence shown here is derived from an EMBL/GenBank/DDBJ whole genome shotgun (WGS) entry which is preliminary data.</text>
</comment>
<reference evidence="3" key="1">
    <citation type="journal article" date="2019" name="Int. J. Syst. Evol. Microbiol.">
        <title>The Global Catalogue of Microorganisms (GCM) 10K type strain sequencing project: providing services to taxonomists for standard genome sequencing and annotation.</title>
        <authorList>
            <consortium name="The Broad Institute Genomics Platform"/>
            <consortium name="The Broad Institute Genome Sequencing Center for Infectious Disease"/>
            <person name="Wu L."/>
            <person name="Ma J."/>
        </authorList>
    </citation>
    <scope>NUCLEOTIDE SEQUENCE [LARGE SCALE GENOMIC DNA]</scope>
    <source>
        <strain evidence="3">NBRC 108894</strain>
    </source>
</reference>
<feature type="transmembrane region" description="Helical" evidence="1">
    <location>
        <begin position="140"/>
        <end position="160"/>
    </location>
</feature>
<evidence type="ECO:0008006" key="4">
    <source>
        <dbReference type="Google" id="ProtNLM"/>
    </source>
</evidence>
<dbReference type="EMBL" id="BSVB01000001">
    <property type="protein sequence ID" value="GMA93315.1"/>
    <property type="molecule type" value="Genomic_DNA"/>
</dbReference>
<keyword evidence="3" id="KW-1185">Reference proteome</keyword>
<evidence type="ECO:0000313" key="2">
    <source>
        <dbReference type="EMBL" id="GMA93315.1"/>
    </source>
</evidence>
<evidence type="ECO:0000256" key="1">
    <source>
        <dbReference type="SAM" id="Phobius"/>
    </source>
</evidence>
<protein>
    <recommendedName>
        <fullName evidence="4">DUF1700 domain-containing protein</fullName>
    </recommendedName>
</protein>
<sequence>MTTTDDHPLVRAYLRRFDAAAARLPESRRERLRAEIAGHLREATSDDSSDAEVRLVLAELGDPGMIVGEEAATEDRPDGIRPAWIAGGVLLILSVVVGYALQWIDPLPVGISLTSIAWAAGLLVLAFGRPSVTARRPLGTAALAVLAIWSVAAGVVWDLIARTIDQSDPGGAGTAFGLVDTLGAFVLAAIAVVQIARIEVVPRPWRWAPAWVLAAVSVVWLINQLAGVTLRENVVAIAGASSPWTPSQGSAECCSWAPSRSASARRSCDAPSTARNASRVRSRSHRMLMTGVHRPSFGESMSRRRRTLARAGRWAAVVTAMAVVAVGIGSVSAAQAVTNYSGARLAFEQTFFAYAAAGELPGTRSPR</sequence>
<evidence type="ECO:0000313" key="3">
    <source>
        <dbReference type="Proteomes" id="UP001157034"/>
    </source>
</evidence>
<organism evidence="2 3">
    <name type="scientific">Pseudolysinimonas kribbensis</name>
    <dbReference type="NCBI Taxonomy" id="433641"/>
    <lineage>
        <taxon>Bacteria</taxon>
        <taxon>Bacillati</taxon>
        <taxon>Actinomycetota</taxon>
        <taxon>Actinomycetes</taxon>
        <taxon>Micrococcales</taxon>
        <taxon>Microbacteriaceae</taxon>
        <taxon>Pseudolysinimonas</taxon>
    </lineage>
</organism>